<evidence type="ECO:0000313" key="2">
    <source>
        <dbReference type="Proteomes" id="UP001153332"/>
    </source>
</evidence>
<keyword evidence="2" id="KW-1185">Reference proteome</keyword>
<organism evidence="1 2">
    <name type="scientific">Lasiodiplodia mahajangana</name>
    <dbReference type="NCBI Taxonomy" id="1108764"/>
    <lineage>
        <taxon>Eukaryota</taxon>
        <taxon>Fungi</taxon>
        <taxon>Dikarya</taxon>
        <taxon>Ascomycota</taxon>
        <taxon>Pezizomycotina</taxon>
        <taxon>Dothideomycetes</taxon>
        <taxon>Dothideomycetes incertae sedis</taxon>
        <taxon>Botryosphaeriales</taxon>
        <taxon>Botryosphaeriaceae</taxon>
        <taxon>Lasiodiplodia</taxon>
    </lineage>
</organism>
<proteinExistence type="predicted"/>
<gene>
    <name evidence="1" type="ORF">O1611_g6564</name>
</gene>
<reference evidence="1" key="1">
    <citation type="submission" date="2022-12" db="EMBL/GenBank/DDBJ databases">
        <title>Genome Sequence of Lasiodiplodia mahajangana.</title>
        <authorList>
            <person name="Buettner E."/>
        </authorList>
    </citation>
    <scope>NUCLEOTIDE SEQUENCE</scope>
    <source>
        <strain evidence="1">VT137</strain>
    </source>
</reference>
<comment type="caution">
    <text evidence="1">The sequence shown here is derived from an EMBL/GenBank/DDBJ whole genome shotgun (WGS) entry which is preliminary data.</text>
</comment>
<sequence length="231" mass="25394">MEYNSDLLQNLGETDNDADTNGIDMWHFLSHPHLAGLSQTANDISAVPPYGHMIAGPGAAEAMQNHEAVDLATSGFEDFPYFPPVDSQQSIHPYDYRLSNEDDSLAVPQGSGMQQAAYLPASHFNIIDGIVPDPAKQYNEQRQQMRFVDPSLTNRSSAKQELPILGFVSTESLATTSATAAVFANALIRRPETSIVISGPNILITRLNMTFHPRRHHATPRDVHTRAGRTM</sequence>
<evidence type="ECO:0000313" key="1">
    <source>
        <dbReference type="EMBL" id="KAJ8127075.1"/>
    </source>
</evidence>
<dbReference type="Proteomes" id="UP001153332">
    <property type="component" value="Unassembled WGS sequence"/>
</dbReference>
<accession>A0ACC2JI17</accession>
<protein>
    <submittedName>
        <fullName evidence="1">Uncharacterized protein</fullName>
    </submittedName>
</protein>
<dbReference type="EMBL" id="JAPUUL010001567">
    <property type="protein sequence ID" value="KAJ8127075.1"/>
    <property type="molecule type" value="Genomic_DNA"/>
</dbReference>
<name>A0ACC2JI17_9PEZI</name>